<evidence type="ECO:0000313" key="2">
    <source>
        <dbReference type="Proteomes" id="UP000321776"/>
    </source>
</evidence>
<reference evidence="1 2" key="1">
    <citation type="journal article" date="2018" name="Int. J. Syst. Evol. Microbiol.">
        <title>Paraburkholderia azotifigens sp. nov., a nitrogen-fixing bacterium isolated from paddy soil.</title>
        <authorList>
            <person name="Choi G.M."/>
            <person name="Im W.T."/>
        </authorList>
    </citation>
    <scope>NUCLEOTIDE SEQUENCE [LARGE SCALE GENOMIC DNA]</scope>
    <source>
        <strain evidence="1 2">NF 2-5-3</strain>
    </source>
</reference>
<organism evidence="1 2">
    <name type="scientific">Paraburkholderia azotifigens</name>
    <dbReference type="NCBI Taxonomy" id="2057004"/>
    <lineage>
        <taxon>Bacteria</taxon>
        <taxon>Pseudomonadati</taxon>
        <taxon>Pseudomonadota</taxon>
        <taxon>Betaproteobacteria</taxon>
        <taxon>Burkholderiales</taxon>
        <taxon>Burkholderiaceae</taxon>
        <taxon>Paraburkholderia</taxon>
    </lineage>
</organism>
<proteinExistence type="predicted"/>
<comment type="caution">
    <text evidence="1">The sequence shown here is derived from an EMBL/GenBank/DDBJ whole genome shotgun (WGS) entry which is preliminary data.</text>
</comment>
<protein>
    <submittedName>
        <fullName evidence="1">Pilus assembly protein</fullName>
    </submittedName>
</protein>
<dbReference type="RefSeq" id="WP_147234511.1">
    <property type="nucleotide sequence ID" value="NZ_VOQS01000001.1"/>
</dbReference>
<sequence length="174" mass="18899">MRGPACRPQFRRARNQGIALPVVLLIAAMMLTTSAAWLEQTVAAARNATAIYDHLLAMHAADSALTSCARNLINGSVSGLPGASGEPVGWKSQATFESSAIAPFASWPMSLSFRAPQCLIEKWRLTNRANAQAYLVTARGHGRSTDSQTWLQLQLVIDSGAIEKHWRRVAARPF</sequence>
<name>A0A5C6VVW2_9BURK</name>
<dbReference type="Proteomes" id="UP000321776">
    <property type="component" value="Unassembled WGS sequence"/>
</dbReference>
<accession>A0A5C6VVW2</accession>
<evidence type="ECO:0000313" key="1">
    <source>
        <dbReference type="EMBL" id="TXC88751.1"/>
    </source>
</evidence>
<dbReference type="EMBL" id="VOQS01000001">
    <property type="protein sequence ID" value="TXC88751.1"/>
    <property type="molecule type" value="Genomic_DNA"/>
</dbReference>
<dbReference type="AlphaFoldDB" id="A0A5C6VVW2"/>
<gene>
    <name evidence="1" type="ORF">FRZ40_14815</name>
</gene>